<dbReference type="Gene3D" id="3.40.50.720">
    <property type="entry name" value="NAD(P)-binding Rossmann-like Domain"/>
    <property type="match status" value="1"/>
</dbReference>
<reference evidence="2" key="1">
    <citation type="submission" date="2022-04" db="EMBL/GenBank/DDBJ databases">
        <title>Roseibium sp. CAU 1639 isolated from mud.</title>
        <authorList>
            <person name="Kim W."/>
        </authorList>
    </citation>
    <scope>NUCLEOTIDE SEQUENCE</scope>
    <source>
        <strain evidence="2">CAU 1639</strain>
    </source>
</reference>
<dbReference type="SUPFAM" id="SSF51735">
    <property type="entry name" value="NAD(P)-binding Rossmann-fold domains"/>
    <property type="match status" value="1"/>
</dbReference>
<dbReference type="EMBL" id="JALNMJ010000045">
    <property type="protein sequence ID" value="MCK7616156.1"/>
    <property type="molecule type" value="Genomic_DNA"/>
</dbReference>
<evidence type="ECO:0000259" key="1">
    <source>
        <dbReference type="Pfam" id="PF01370"/>
    </source>
</evidence>
<dbReference type="Pfam" id="PF01370">
    <property type="entry name" value="Epimerase"/>
    <property type="match status" value="1"/>
</dbReference>
<protein>
    <submittedName>
        <fullName evidence="2">NAD-dependent epimerase/dehydratase family protein</fullName>
    </submittedName>
</protein>
<evidence type="ECO:0000313" key="2">
    <source>
        <dbReference type="EMBL" id="MCK7616156.1"/>
    </source>
</evidence>
<gene>
    <name evidence="2" type="ORF">M0H32_28745</name>
</gene>
<keyword evidence="3" id="KW-1185">Reference proteome</keyword>
<dbReference type="Proteomes" id="UP001431221">
    <property type="component" value="Unassembled WGS sequence"/>
</dbReference>
<sequence>MNICQKKVVIFGGTGFIGTHLLRNLTAQPNLKVLWTKRPTTPLPDIPNLPAPRQFENLETVSIDWISDADVIIDLASSGRGRAISQRDVLSRVSPHLRIIDGLLNVGSKAHYIFLSSGGAIYGNDDSVLLSETARCIPQTEYGLEKLIIESALLCAAETTLTTSILRVSNAYGIGQTNKPGFGVIPTLVKSLEDGEVFKIFGSAHAKRDYVNVLDILRAIDATIKTGGAGIVNIATGKGTSIAQLIALLEELTGRTVNVEHCEPLQNEPNFARLDISRAKNVLGWEPQVSLREGLAQLLKKTTLL</sequence>
<organism evidence="2 3">
    <name type="scientific">Roseibium sediminicola</name>
    <dbReference type="NCBI Taxonomy" id="2933272"/>
    <lineage>
        <taxon>Bacteria</taxon>
        <taxon>Pseudomonadati</taxon>
        <taxon>Pseudomonadota</taxon>
        <taxon>Alphaproteobacteria</taxon>
        <taxon>Hyphomicrobiales</taxon>
        <taxon>Stappiaceae</taxon>
        <taxon>Roseibium</taxon>
    </lineage>
</organism>
<feature type="domain" description="NAD-dependent epimerase/dehydratase" evidence="1">
    <location>
        <begin position="8"/>
        <end position="235"/>
    </location>
</feature>
<evidence type="ECO:0000313" key="3">
    <source>
        <dbReference type="Proteomes" id="UP001431221"/>
    </source>
</evidence>
<accession>A0ABT0H3C7</accession>
<dbReference type="PANTHER" id="PTHR43245">
    <property type="entry name" value="BIFUNCTIONAL POLYMYXIN RESISTANCE PROTEIN ARNA"/>
    <property type="match status" value="1"/>
</dbReference>
<dbReference type="PANTHER" id="PTHR43245:SF13">
    <property type="entry name" value="UDP-D-APIOSE_UDP-D-XYLOSE SYNTHASE 2"/>
    <property type="match status" value="1"/>
</dbReference>
<proteinExistence type="predicted"/>
<dbReference type="RefSeq" id="WP_248160141.1">
    <property type="nucleotide sequence ID" value="NZ_JALNMJ010000045.1"/>
</dbReference>
<dbReference type="InterPro" id="IPR001509">
    <property type="entry name" value="Epimerase_deHydtase"/>
</dbReference>
<dbReference type="InterPro" id="IPR036291">
    <property type="entry name" value="NAD(P)-bd_dom_sf"/>
</dbReference>
<comment type="caution">
    <text evidence="2">The sequence shown here is derived from an EMBL/GenBank/DDBJ whole genome shotgun (WGS) entry which is preliminary data.</text>
</comment>
<name>A0ABT0H3C7_9HYPH</name>
<dbReference type="InterPro" id="IPR050177">
    <property type="entry name" value="Lipid_A_modif_metabolic_enz"/>
</dbReference>